<name>A0A9Q0HVJ6_9POAL</name>
<sequence length="496" mass="55285">MASLDVPLQVQTKLRVFMIPSFATGHLLPMTDLARLLTIRPNVKPTIMTTPANATLIQPTLDLLADMGHQVQLLIYPFPSVGLPSGIENLATAPPSEEWRIYKAQDMCQPAYESILKAHRPDAIIADVAFWWVTDIAAELSIPRITFYPPGVFPQVVMSNLFKIRSEIISLDVKNAQPVNVPDLPSPEINIPVSELPTFLVEENFLADVWMKIKMAQLEGFGVVVNTYYELEPEYCDLYRKVDAKRVYFVGPVALSSGGDDQRIVKRGGNGNTVCLDWLDGKEKGSVVYVCFGSWCHFTITQLSELAFGLEESGKNFLWVVRGGEDEKFGWIPERWEERIRSRGLIIKGWAPQVAILQHESIGAFLTHCGWNSLLEAASYGVPVLTWPLVFDQFINERLFVDVKGWGARVWEGGNRGPKLGEKKVVPRAAIADVVSKFMEPGGKGDIMRGKAQEMAAMAKAAVQEGGSSWNDLTCLIYDLMKEKVKCNVRSENSHT</sequence>
<dbReference type="GO" id="GO:0035251">
    <property type="term" value="F:UDP-glucosyltransferase activity"/>
    <property type="evidence" value="ECO:0007669"/>
    <property type="project" value="TreeGrafter"/>
</dbReference>
<protein>
    <recommendedName>
        <fullName evidence="4">Glycosyltransferase</fullName>
        <ecNumber evidence="4">2.4.1.-</ecNumber>
    </recommendedName>
</protein>
<comment type="caution">
    <text evidence="5">The sequence shown here is derived from an EMBL/GenBank/DDBJ whole genome shotgun (WGS) entry which is preliminary data.</text>
</comment>
<dbReference type="InterPro" id="IPR035595">
    <property type="entry name" value="UDP_glycos_trans_CS"/>
</dbReference>
<dbReference type="Gene3D" id="3.40.50.2000">
    <property type="entry name" value="Glycogen Phosphorylase B"/>
    <property type="match status" value="2"/>
</dbReference>
<dbReference type="CDD" id="cd03784">
    <property type="entry name" value="GT1_Gtf-like"/>
    <property type="match status" value="1"/>
</dbReference>
<evidence type="ECO:0000256" key="4">
    <source>
        <dbReference type="RuleBase" id="RU362057"/>
    </source>
</evidence>
<gene>
    <name evidence="5" type="ORF">LUZ63_007977</name>
</gene>
<dbReference type="PANTHER" id="PTHR48047">
    <property type="entry name" value="GLYCOSYLTRANSFERASE"/>
    <property type="match status" value="1"/>
</dbReference>
<dbReference type="Pfam" id="PF00201">
    <property type="entry name" value="UDPGT"/>
    <property type="match status" value="1"/>
</dbReference>
<proteinExistence type="inferred from homology"/>
<comment type="similarity">
    <text evidence="1 3">Belongs to the UDP-glycosyltransferase family.</text>
</comment>
<dbReference type="FunFam" id="3.40.50.2000:FF:000063">
    <property type="entry name" value="Glycosyltransferase"/>
    <property type="match status" value="1"/>
</dbReference>
<accession>A0A9Q0HVJ6</accession>
<keyword evidence="6" id="KW-1185">Reference proteome</keyword>
<evidence type="ECO:0000313" key="5">
    <source>
        <dbReference type="EMBL" id="KAJ1699465.1"/>
    </source>
</evidence>
<dbReference type="Proteomes" id="UP001151287">
    <property type="component" value="Unassembled WGS sequence"/>
</dbReference>
<keyword evidence="2 3" id="KW-0808">Transferase</keyword>
<dbReference type="PANTHER" id="PTHR48047:SF19">
    <property type="entry name" value="GLYCOSYLTRANSFERASE"/>
    <property type="match status" value="1"/>
</dbReference>
<dbReference type="InterPro" id="IPR002213">
    <property type="entry name" value="UDP_glucos_trans"/>
</dbReference>
<reference evidence="5" key="1">
    <citation type="journal article" date="2022" name="Cell">
        <title>Repeat-based holocentromeres influence genome architecture and karyotype evolution.</title>
        <authorList>
            <person name="Hofstatter P.G."/>
            <person name="Thangavel G."/>
            <person name="Lux T."/>
            <person name="Neumann P."/>
            <person name="Vondrak T."/>
            <person name="Novak P."/>
            <person name="Zhang M."/>
            <person name="Costa L."/>
            <person name="Castellani M."/>
            <person name="Scott A."/>
            <person name="Toegelov H."/>
            <person name="Fuchs J."/>
            <person name="Mata-Sucre Y."/>
            <person name="Dias Y."/>
            <person name="Vanzela A.L.L."/>
            <person name="Huettel B."/>
            <person name="Almeida C.C.S."/>
            <person name="Simkova H."/>
            <person name="Souza G."/>
            <person name="Pedrosa-Harand A."/>
            <person name="Macas J."/>
            <person name="Mayer K.F.X."/>
            <person name="Houben A."/>
            <person name="Marques A."/>
        </authorList>
    </citation>
    <scope>NUCLEOTIDE SEQUENCE</scope>
    <source>
        <strain evidence="5">RhyBre1mFocal</strain>
    </source>
</reference>
<dbReference type="EMBL" id="JAMQYH010000002">
    <property type="protein sequence ID" value="KAJ1699465.1"/>
    <property type="molecule type" value="Genomic_DNA"/>
</dbReference>
<evidence type="ECO:0000313" key="6">
    <source>
        <dbReference type="Proteomes" id="UP001151287"/>
    </source>
</evidence>
<evidence type="ECO:0000256" key="3">
    <source>
        <dbReference type="RuleBase" id="RU003718"/>
    </source>
</evidence>
<dbReference type="PROSITE" id="PS00375">
    <property type="entry name" value="UDPGT"/>
    <property type="match status" value="1"/>
</dbReference>
<dbReference type="AlphaFoldDB" id="A0A9Q0HVJ6"/>
<evidence type="ECO:0000256" key="2">
    <source>
        <dbReference type="ARBA" id="ARBA00022679"/>
    </source>
</evidence>
<organism evidence="5 6">
    <name type="scientific">Rhynchospora breviuscula</name>
    <dbReference type="NCBI Taxonomy" id="2022672"/>
    <lineage>
        <taxon>Eukaryota</taxon>
        <taxon>Viridiplantae</taxon>
        <taxon>Streptophyta</taxon>
        <taxon>Embryophyta</taxon>
        <taxon>Tracheophyta</taxon>
        <taxon>Spermatophyta</taxon>
        <taxon>Magnoliopsida</taxon>
        <taxon>Liliopsida</taxon>
        <taxon>Poales</taxon>
        <taxon>Cyperaceae</taxon>
        <taxon>Cyperoideae</taxon>
        <taxon>Rhynchosporeae</taxon>
        <taxon>Rhynchospora</taxon>
    </lineage>
</organism>
<dbReference type="SUPFAM" id="SSF53756">
    <property type="entry name" value="UDP-Glycosyltransferase/glycogen phosphorylase"/>
    <property type="match status" value="1"/>
</dbReference>
<keyword evidence="3" id="KW-0328">Glycosyltransferase</keyword>
<dbReference type="OrthoDB" id="5835829at2759"/>
<evidence type="ECO:0000256" key="1">
    <source>
        <dbReference type="ARBA" id="ARBA00009995"/>
    </source>
</evidence>
<dbReference type="EC" id="2.4.1.-" evidence="4"/>